<feature type="compositionally biased region" description="Pro residues" evidence="1">
    <location>
        <begin position="174"/>
        <end position="191"/>
    </location>
</feature>
<proteinExistence type="predicted"/>
<organism evidence="3 4">
    <name type="scientific">Ramlibacter pinisoli</name>
    <dbReference type="NCBI Taxonomy" id="2682844"/>
    <lineage>
        <taxon>Bacteria</taxon>
        <taxon>Pseudomonadati</taxon>
        <taxon>Pseudomonadota</taxon>
        <taxon>Betaproteobacteria</taxon>
        <taxon>Burkholderiales</taxon>
        <taxon>Comamonadaceae</taxon>
        <taxon>Ramlibacter</taxon>
    </lineage>
</organism>
<reference evidence="3 4" key="1">
    <citation type="submission" date="2019-12" db="EMBL/GenBank/DDBJ databases">
        <authorList>
            <person name="Huq M.A."/>
        </authorList>
    </citation>
    <scope>NUCLEOTIDE SEQUENCE [LARGE SCALE GENOMIC DNA]</scope>
    <source>
        <strain evidence="3 4">MAH-25</strain>
    </source>
</reference>
<evidence type="ECO:0000256" key="1">
    <source>
        <dbReference type="SAM" id="MobiDB-lite"/>
    </source>
</evidence>
<feature type="chain" id="PRO_5027083198" description="DUF4136 domain-containing protein" evidence="2">
    <location>
        <begin position="25"/>
        <end position="191"/>
    </location>
</feature>
<gene>
    <name evidence="3" type="ORF">GON04_16195</name>
</gene>
<dbReference type="PROSITE" id="PS51257">
    <property type="entry name" value="PROKAR_LIPOPROTEIN"/>
    <property type="match status" value="1"/>
</dbReference>
<protein>
    <recommendedName>
        <fullName evidence="5">DUF4136 domain-containing protein</fullName>
    </recommendedName>
</protein>
<sequence>MTPRCVPRLLGLSMAALLAACASAPPQATVQVFANQPGQMAGTTYRHDRLPSQAGLPGQDQLERAADDLLAQAGLRRVDTGAQLAVQLGYRQDYYGSAPASPSVGVGLGASSWGGGGIGIGLGFPIGGSVHEFQRMDVQVRDVASGKVVFQSQASSSAGASPVALLDAALQGFPNPPPGTRVVPLVPPPPR</sequence>
<keyword evidence="2" id="KW-0732">Signal</keyword>
<dbReference type="Proteomes" id="UP000469385">
    <property type="component" value="Unassembled WGS sequence"/>
</dbReference>
<feature type="region of interest" description="Disordered" evidence="1">
    <location>
        <begin position="172"/>
        <end position="191"/>
    </location>
</feature>
<accession>A0A6N8IVM8</accession>
<name>A0A6N8IVM8_9BURK</name>
<feature type="signal peptide" evidence="2">
    <location>
        <begin position="1"/>
        <end position="24"/>
    </location>
</feature>
<comment type="caution">
    <text evidence="3">The sequence shown here is derived from an EMBL/GenBank/DDBJ whole genome shotgun (WGS) entry which is preliminary data.</text>
</comment>
<dbReference type="EMBL" id="WSEL01000009">
    <property type="protein sequence ID" value="MVQ31001.1"/>
    <property type="molecule type" value="Genomic_DNA"/>
</dbReference>
<evidence type="ECO:0000313" key="4">
    <source>
        <dbReference type="Proteomes" id="UP000469385"/>
    </source>
</evidence>
<keyword evidence="4" id="KW-1185">Reference proteome</keyword>
<dbReference type="RefSeq" id="WP_157399097.1">
    <property type="nucleotide sequence ID" value="NZ_WSEL01000009.1"/>
</dbReference>
<evidence type="ECO:0008006" key="5">
    <source>
        <dbReference type="Google" id="ProtNLM"/>
    </source>
</evidence>
<evidence type="ECO:0000313" key="3">
    <source>
        <dbReference type="EMBL" id="MVQ31001.1"/>
    </source>
</evidence>
<dbReference type="AlphaFoldDB" id="A0A6N8IVM8"/>
<evidence type="ECO:0000256" key="2">
    <source>
        <dbReference type="SAM" id="SignalP"/>
    </source>
</evidence>